<proteinExistence type="predicted"/>
<dbReference type="Proteomes" id="UP000258927">
    <property type="component" value="Chromosome"/>
</dbReference>
<organism evidence="1 2">
    <name type="scientific">Maritalea myrionectae</name>
    <dbReference type="NCBI Taxonomy" id="454601"/>
    <lineage>
        <taxon>Bacteria</taxon>
        <taxon>Pseudomonadati</taxon>
        <taxon>Pseudomonadota</taxon>
        <taxon>Alphaproteobacteria</taxon>
        <taxon>Hyphomicrobiales</taxon>
        <taxon>Devosiaceae</taxon>
        <taxon>Maritalea</taxon>
    </lineage>
</organism>
<evidence type="ECO:0000313" key="2">
    <source>
        <dbReference type="Proteomes" id="UP000258927"/>
    </source>
</evidence>
<reference evidence="1 2" key="1">
    <citation type="submission" date="2017-05" db="EMBL/GenBank/DDBJ databases">
        <title>Genome Analysis of Maritalea myrionectae HL2708#5.</title>
        <authorList>
            <consortium name="Cotde Inc.-PKNU"/>
            <person name="Jang D."/>
            <person name="Oh H.-M."/>
        </authorList>
    </citation>
    <scope>NUCLEOTIDE SEQUENCE [LARGE SCALE GENOMIC DNA]</scope>
    <source>
        <strain evidence="1 2">HL2708#5</strain>
    </source>
</reference>
<sequence length="53" mass="5962">MVHPLMTSLKDLLHFRQTLLELDCSVTAENDHLGLFKPEIQIDTGHGSRKTSS</sequence>
<gene>
    <name evidence="1" type="ORF">MXMO3_02176</name>
</gene>
<dbReference type="STRING" id="1122213.GCA_000423365_02495"/>
<name>A0A2R4MFH1_9HYPH</name>
<keyword evidence="2" id="KW-1185">Reference proteome</keyword>
<dbReference type="KEGG" id="mmyr:MXMO3_02176"/>
<dbReference type="EMBL" id="CP021330">
    <property type="protein sequence ID" value="AVX04695.1"/>
    <property type="molecule type" value="Genomic_DNA"/>
</dbReference>
<dbReference type="AlphaFoldDB" id="A0A2R4MFH1"/>
<evidence type="ECO:0000313" key="1">
    <source>
        <dbReference type="EMBL" id="AVX04695.1"/>
    </source>
</evidence>
<accession>A0A2R4MFH1</accession>
<protein>
    <submittedName>
        <fullName evidence="1">Uncharacterized protein</fullName>
    </submittedName>
</protein>